<dbReference type="Proteomes" id="UP000320216">
    <property type="component" value="Chromosome"/>
</dbReference>
<reference evidence="3 4" key="1">
    <citation type="submission" date="2019-07" db="EMBL/GenBank/DDBJ databases">
        <title>Full genome sequence of Humibacter sp. WJ7-1.</title>
        <authorList>
            <person name="Im W.-T."/>
        </authorList>
    </citation>
    <scope>NUCLEOTIDE SEQUENCE [LARGE SCALE GENOMIC DNA]</scope>
    <source>
        <strain evidence="3 4">WJ7-1</strain>
    </source>
</reference>
<gene>
    <name evidence="3" type="ORF">FPZ11_03750</name>
</gene>
<feature type="region of interest" description="Disordered" evidence="1">
    <location>
        <begin position="1"/>
        <end position="28"/>
    </location>
</feature>
<sequence length="62" mass="6247">MSNGLGPGSLGPVTMKSGDGSVPGLPPAPARIQGRARWFFIGLTTGIVGTLVVVVTVVSLTR</sequence>
<evidence type="ECO:0000256" key="2">
    <source>
        <dbReference type="SAM" id="Phobius"/>
    </source>
</evidence>
<dbReference type="OrthoDB" id="9960040at2"/>
<proteinExistence type="predicted"/>
<evidence type="ECO:0000313" key="4">
    <source>
        <dbReference type="Proteomes" id="UP000320216"/>
    </source>
</evidence>
<accession>A0A5B8M115</accession>
<keyword evidence="2" id="KW-0472">Membrane</keyword>
<feature type="transmembrane region" description="Helical" evidence="2">
    <location>
        <begin position="38"/>
        <end position="60"/>
    </location>
</feature>
<keyword evidence="2" id="KW-0812">Transmembrane</keyword>
<dbReference type="KEGG" id="huw:FPZ11_03750"/>
<organism evidence="3 4">
    <name type="scientific">Humibacter ginsenosidimutans</name>
    <dbReference type="NCBI Taxonomy" id="2599293"/>
    <lineage>
        <taxon>Bacteria</taxon>
        <taxon>Bacillati</taxon>
        <taxon>Actinomycetota</taxon>
        <taxon>Actinomycetes</taxon>
        <taxon>Micrococcales</taxon>
        <taxon>Microbacteriaceae</taxon>
        <taxon>Humibacter</taxon>
    </lineage>
</organism>
<name>A0A5B8M115_9MICO</name>
<dbReference type="AlphaFoldDB" id="A0A5B8M115"/>
<protein>
    <submittedName>
        <fullName evidence="3">Uncharacterized protein</fullName>
    </submittedName>
</protein>
<evidence type="ECO:0000313" key="3">
    <source>
        <dbReference type="EMBL" id="QDZ14013.1"/>
    </source>
</evidence>
<keyword evidence="2" id="KW-1133">Transmembrane helix</keyword>
<dbReference type="EMBL" id="CP042305">
    <property type="protein sequence ID" value="QDZ14013.1"/>
    <property type="molecule type" value="Genomic_DNA"/>
</dbReference>
<keyword evidence="4" id="KW-1185">Reference proteome</keyword>
<evidence type="ECO:0000256" key="1">
    <source>
        <dbReference type="SAM" id="MobiDB-lite"/>
    </source>
</evidence>
<dbReference type="RefSeq" id="WP_146318495.1">
    <property type="nucleotide sequence ID" value="NZ_CP042305.1"/>
</dbReference>